<name>A0A9Q8PA79_PASFU</name>
<feature type="region of interest" description="Disordered" evidence="1">
    <location>
        <begin position="273"/>
        <end position="297"/>
    </location>
</feature>
<evidence type="ECO:0000313" key="3">
    <source>
        <dbReference type="Proteomes" id="UP000756132"/>
    </source>
</evidence>
<reference evidence="2" key="1">
    <citation type="submission" date="2021-12" db="EMBL/GenBank/DDBJ databases">
        <authorList>
            <person name="Zaccaron A."/>
            <person name="Stergiopoulos I."/>
        </authorList>
    </citation>
    <scope>NUCLEOTIDE SEQUENCE</scope>
    <source>
        <strain evidence="2">Race5_Kim</strain>
    </source>
</reference>
<dbReference type="RefSeq" id="XP_047763105.1">
    <property type="nucleotide sequence ID" value="XM_047905868.1"/>
</dbReference>
<feature type="compositionally biased region" description="Basic and acidic residues" evidence="1">
    <location>
        <begin position="83"/>
        <end position="94"/>
    </location>
</feature>
<evidence type="ECO:0000256" key="1">
    <source>
        <dbReference type="SAM" id="MobiDB-lite"/>
    </source>
</evidence>
<gene>
    <name evidence="2" type="ORF">CLAFUR5_06720</name>
</gene>
<dbReference type="EMBL" id="CP090168">
    <property type="protein sequence ID" value="UJO18739.1"/>
    <property type="molecule type" value="Genomic_DNA"/>
</dbReference>
<dbReference type="KEGG" id="ffu:CLAFUR5_06720"/>
<dbReference type="GeneID" id="71986598"/>
<feature type="compositionally biased region" description="Basic and acidic residues" evidence="1">
    <location>
        <begin position="412"/>
        <end position="425"/>
    </location>
</feature>
<sequence length="520" mass="59192">MPDPRRLSSIRSGQHDYPPASESPTSTSTPRTRRNRLHNALRATADMAANDLAEMGATSSPQSARRGFLGPLQRRRQRSPATESRDTGSSEDTRRRRPKRRKLDSDPAGGIQQPVKYGHYGQVEPGKLKLQVISCDGGEHRDPRHPSTSLGPDNLLRHDKSVYCSDRPSSGIVLRHADDTPFCLEKLHIVGPEHGFTAPVREGLVYVAMTLNDLSKYMDPPHHARLHGVHSPPYRQRRSFRPSSEQITLSDALRDPEVSTAFDARQRDQQEYANRADALHDTSDEPYYGDDFGFGRQDPEAHCEIPSSSEMADVIVSADDGLPVTILSDDEAGPEESSSQEVLDFRLQRLRNMRRRFDDAFERERQEVDRTNAYFEDRERQRNREADGERDGEWRLRHLDAMMARSRMADSPQRDETPDDRERNGRYPYSGTPQSSSYYHPTENADGLDYYNDGLRDPNVTRARFHIKRGKYKVAIKFDPPVSGRFILLKLWANRSNVDVQSVVAKGFGGSRFFPSVEYR</sequence>
<keyword evidence="3" id="KW-1185">Reference proteome</keyword>
<feature type="region of interest" description="Disordered" evidence="1">
    <location>
        <begin position="405"/>
        <end position="439"/>
    </location>
</feature>
<dbReference type="OrthoDB" id="2351940at2759"/>
<reference evidence="2" key="2">
    <citation type="journal article" date="2022" name="Microb. Genom.">
        <title>A chromosome-scale genome assembly of the tomato pathogen Cladosporium fulvum reveals a compartmentalized genome architecture and the presence of a dispensable chromosome.</title>
        <authorList>
            <person name="Zaccaron A.Z."/>
            <person name="Chen L.H."/>
            <person name="Samaras A."/>
            <person name="Stergiopoulos I."/>
        </authorList>
    </citation>
    <scope>NUCLEOTIDE SEQUENCE</scope>
    <source>
        <strain evidence="2">Race5_Kim</strain>
    </source>
</reference>
<feature type="region of interest" description="Disordered" evidence="1">
    <location>
        <begin position="1"/>
        <end position="123"/>
    </location>
</feature>
<accession>A0A9Q8PA79</accession>
<dbReference type="Proteomes" id="UP000756132">
    <property type="component" value="Chromosome 6"/>
</dbReference>
<dbReference type="AlphaFoldDB" id="A0A9Q8PA79"/>
<feature type="compositionally biased region" description="Low complexity" evidence="1">
    <location>
        <begin position="18"/>
        <end position="30"/>
    </location>
</feature>
<evidence type="ECO:0000313" key="2">
    <source>
        <dbReference type="EMBL" id="UJO18739.1"/>
    </source>
</evidence>
<feature type="region of interest" description="Disordered" evidence="1">
    <location>
        <begin position="227"/>
        <end position="258"/>
    </location>
</feature>
<organism evidence="2 3">
    <name type="scientific">Passalora fulva</name>
    <name type="common">Tomato leaf mold</name>
    <name type="synonym">Cladosporium fulvum</name>
    <dbReference type="NCBI Taxonomy" id="5499"/>
    <lineage>
        <taxon>Eukaryota</taxon>
        <taxon>Fungi</taxon>
        <taxon>Dikarya</taxon>
        <taxon>Ascomycota</taxon>
        <taxon>Pezizomycotina</taxon>
        <taxon>Dothideomycetes</taxon>
        <taxon>Dothideomycetidae</taxon>
        <taxon>Mycosphaerellales</taxon>
        <taxon>Mycosphaerellaceae</taxon>
        <taxon>Fulvia</taxon>
    </lineage>
</organism>
<proteinExistence type="predicted"/>
<protein>
    <submittedName>
        <fullName evidence="2">Uncharacterized protein</fullName>
    </submittedName>
</protein>